<reference evidence="1" key="1">
    <citation type="submission" date="2024-11" db="EMBL/GenBank/DDBJ databases">
        <title>Description of Massilia orientalis sp. nov., isolated from rhizosphere soil of Ageratina adenophora.</title>
        <authorList>
            <person name="Wang Y."/>
        </authorList>
    </citation>
    <scope>NUCLEOTIDE SEQUENCE</scope>
    <source>
        <strain evidence="1">YIM B02787</strain>
    </source>
</reference>
<protein>
    <submittedName>
        <fullName evidence="1">Type IV toxin-antitoxin system AbiEi family antitoxin domain-containing protein</fullName>
    </submittedName>
</protein>
<gene>
    <name evidence="1" type="ORF">QPK29_030475</name>
</gene>
<proteinExistence type="predicted"/>
<dbReference type="Proteomes" id="UP001168096">
    <property type="component" value="Unassembled WGS sequence"/>
</dbReference>
<dbReference type="EMBL" id="JASNRB020000033">
    <property type="protein sequence ID" value="MFJ1472066.1"/>
    <property type="molecule type" value="Genomic_DNA"/>
</dbReference>
<evidence type="ECO:0000313" key="1">
    <source>
        <dbReference type="EMBL" id="MFJ1472066.1"/>
    </source>
</evidence>
<organism evidence="1 2">
    <name type="scientific">Massilia orientalis</name>
    <dbReference type="NCBI Taxonomy" id="3050128"/>
    <lineage>
        <taxon>Bacteria</taxon>
        <taxon>Pseudomonadati</taxon>
        <taxon>Pseudomonadota</taxon>
        <taxon>Betaproteobacteria</taxon>
        <taxon>Burkholderiales</taxon>
        <taxon>Oxalobacteraceae</taxon>
        <taxon>Telluria group</taxon>
        <taxon>Massilia</taxon>
    </lineage>
</organism>
<comment type="caution">
    <text evidence="1">The sequence shown here is derived from an EMBL/GenBank/DDBJ whole genome shotgun (WGS) entry which is preliminary data.</text>
</comment>
<accession>A0ACC7MQH2</accession>
<keyword evidence="2" id="KW-1185">Reference proteome</keyword>
<evidence type="ECO:0000313" key="2">
    <source>
        <dbReference type="Proteomes" id="UP001168096"/>
    </source>
</evidence>
<name>A0ACC7MQH2_9BURK</name>
<sequence>MRDAGRGFVWGGEIKLQADQILELARFKGVPSTRAVDCAGVSLALLASLTDEGRLLELGRGLYALPDSAASAYDKNDGW</sequence>